<evidence type="ECO:0000313" key="2">
    <source>
        <dbReference type="Proteomes" id="UP000253141"/>
    </source>
</evidence>
<dbReference type="EMBL" id="QPIW01000048">
    <property type="protein sequence ID" value="RDB02323.1"/>
    <property type="molecule type" value="Genomic_DNA"/>
</dbReference>
<accession>A0A369I482</accession>
<sequence>MEHIIDLDKQRNELVDIFKNIRDSNTILFLGAGASIGEKKYLSQELIELYEQYLCKNLNEKNITNFIDILSADETFSRKHFDDFVLSLLKKLKVTEAHKILATIPWREIITTNYDLLVEMAYDEISGTSKHIYDLKTIRSIKEINYKESNTEVKYIKLNGCMKDKSQYPFAFSTDDFLQLKSFYKAVLQDLKNLSTNINFLSIGYSYSDAFGRELLDKFDSYNYREKRWMINVDPFPNENALAYYKQKKVCIVKCSFEDFFKKYNEWDLLQNETVVRKKGLSIFDSKNQYLSFPPKLLLNLEGIVKQLSVEYNRDRVIKDSDFYKGEEPNFNLISRGVDVVKNKYLLNFKNTIVDVIKKNHSTIIPMFFINGDFGIGKSTFALRLVHELEKDIEFDLVAFEIIEFNRVKKELLIDLVNNCKSKNLLFYCDEIEVESYFKTLLDIQRDLSIEQFQGCNVFILASIRENILEKFKLNRNFSRMYNLKLEGKFEKDEIEDLLEKLKKTNLVSYRDASEKNMLVEKIESSYNSDSFISLMATVTSGKHENDLIDSYNQLSSDTQKAFLYTALLHKHKLLMPASWLKQNISMSWEEFTEKVINAEGKGILIQEVKMTHGTQPDLYFRTKHPLIAEKLVERFLENKDKQFAFYDRMLKTIEPGQTNSYLVNNLLKAFIKSGEYSETQLNKLFDSGYTKLSDDPYYLLNYAINLQSRREKKELKKALTLLVYAESLFDYRNHRFIHRRGSISFDLAKLYFEESFNSSYVTFYLNEAKDLFFVKQILDPFSAYSYVDYIKLFIWELKNLDYDDEDKVQKQIKIEELLDIAYKTVSDGIERVDVVNSSYINNLKEIINDLDYKEYLDSLYEKSRLRPYACILLFGYHNSKGEYLECNRLLDEMESYQENFEIVKFLFKHYGRNLHDPNVRIKLMRLSRQNPDIERDNSLRFNYFNFIAETYNYNFMEGKRYLQNINSKFNNINPEFHYVWLDSLGEEVLFEARITKKSNEKIKSIKIPSIQQNIRLIKGNYDNLVIGNSASL</sequence>
<reference evidence="1 2" key="1">
    <citation type="submission" date="2018-07" db="EMBL/GenBank/DDBJ databases">
        <title>Genome analysis of Runella aurantiaca.</title>
        <authorList>
            <person name="Yang X."/>
        </authorList>
    </citation>
    <scope>NUCLEOTIDE SEQUENCE [LARGE SCALE GENOMIC DNA]</scope>
    <source>
        <strain evidence="1 2">YX9</strain>
    </source>
</reference>
<evidence type="ECO:0000313" key="1">
    <source>
        <dbReference type="EMBL" id="RDB02323.1"/>
    </source>
</evidence>
<dbReference type="OrthoDB" id="1688888at2"/>
<keyword evidence="2" id="KW-1185">Reference proteome</keyword>
<name>A0A369I482_9BACT</name>
<proteinExistence type="predicted"/>
<dbReference type="AlphaFoldDB" id="A0A369I482"/>
<organism evidence="1 2">
    <name type="scientific">Runella aurantiaca</name>
    <dbReference type="NCBI Taxonomy" id="2282308"/>
    <lineage>
        <taxon>Bacteria</taxon>
        <taxon>Pseudomonadati</taxon>
        <taxon>Bacteroidota</taxon>
        <taxon>Cytophagia</taxon>
        <taxon>Cytophagales</taxon>
        <taxon>Spirosomataceae</taxon>
        <taxon>Runella</taxon>
    </lineage>
</organism>
<gene>
    <name evidence="1" type="ORF">DVG78_29470</name>
</gene>
<protein>
    <submittedName>
        <fullName evidence="1">Uncharacterized protein</fullName>
    </submittedName>
</protein>
<dbReference type="RefSeq" id="WP_114464587.1">
    <property type="nucleotide sequence ID" value="NZ_QPIW01000048.1"/>
</dbReference>
<dbReference type="Proteomes" id="UP000253141">
    <property type="component" value="Unassembled WGS sequence"/>
</dbReference>
<dbReference type="InterPro" id="IPR027417">
    <property type="entry name" value="P-loop_NTPase"/>
</dbReference>
<comment type="caution">
    <text evidence="1">The sequence shown here is derived from an EMBL/GenBank/DDBJ whole genome shotgun (WGS) entry which is preliminary data.</text>
</comment>
<dbReference type="SUPFAM" id="SSF52540">
    <property type="entry name" value="P-loop containing nucleoside triphosphate hydrolases"/>
    <property type="match status" value="1"/>
</dbReference>
<dbReference type="Pfam" id="PF13289">
    <property type="entry name" value="SIR2_2"/>
    <property type="match status" value="1"/>
</dbReference>